<sequence length="71" mass="7898">MLRGVFRRPAPQPAPLDWQTFLPLAPDIRSYKIHAGGITALGEQGYRHYLPLALLHLCGSRATISCHGYRA</sequence>
<accession>A0A2N0DGT1</accession>
<protein>
    <recommendedName>
        <fullName evidence="1">Transcriptional regulator AbiEi antitoxin N-terminal domain-containing protein</fullName>
    </recommendedName>
</protein>
<evidence type="ECO:0000313" key="3">
    <source>
        <dbReference type="Proteomes" id="UP000232164"/>
    </source>
</evidence>
<dbReference type="RefSeq" id="WP_084606418.1">
    <property type="nucleotide sequence ID" value="NZ_CP104144.1"/>
</dbReference>
<dbReference type="Proteomes" id="UP000232164">
    <property type="component" value="Unassembled WGS sequence"/>
</dbReference>
<evidence type="ECO:0000259" key="1">
    <source>
        <dbReference type="Pfam" id="PF17194"/>
    </source>
</evidence>
<gene>
    <name evidence="2" type="ORF">CWR43_04785</name>
</gene>
<organism evidence="2 3">
    <name type="scientific">Rhizobium sullae</name>
    <name type="common">Rhizobium hedysari</name>
    <dbReference type="NCBI Taxonomy" id="50338"/>
    <lineage>
        <taxon>Bacteria</taxon>
        <taxon>Pseudomonadati</taxon>
        <taxon>Pseudomonadota</taxon>
        <taxon>Alphaproteobacteria</taxon>
        <taxon>Hyphomicrobiales</taxon>
        <taxon>Rhizobiaceae</taxon>
        <taxon>Rhizobium/Agrobacterium group</taxon>
        <taxon>Rhizobium</taxon>
    </lineage>
</organism>
<reference evidence="2 3" key="1">
    <citation type="submission" date="2017-11" db="EMBL/GenBank/DDBJ databases">
        <authorList>
            <person name="Han C.G."/>
        </authorList>
    </citation>
    <scope>NUCLEOTIDE SEQUENCE [LARGE SCALE GENOMIC DNA]</scope>
    <source>
        <strain evidence="2 3">HCNT1</strain>
    </source>
</reference>
<name>A0A2N0DGT1_RHISU</name>
<dbReference type="EMBL" id="PIQN01000003">
    <property type="protein sequence ID" value="PKA45334.1"/>
    <property type="molecule type" value="Genomic_DNA"/>
</dbReference>
<dbReference type="AlphaFoldDB" id="A0A2N0DGT1"/>
<feature type="domain" description="Transcriptional regulator AbiEi antitoxin N-terminal" evidence="1">
    <location>
        <begin position="2"/>
        <end position="52"/>
    </location>
</feature>
<proteinExistence type="predicted"/>
<dbReference type="InterPro" id="IPR033455">
    <property type="entry name" value="AbiEi_3_N"/>
</dbReference>
<evidence type="ECO:0000313" key="2">
    <source>
        <dbReference type="EMBL" id="PKA45334.1"/>
    </source>
</evidence>
<comment type="caution">
    <text evidence="2">The sequence shown here is derived from an EMBL/GenBank/DDBJ whole genome shotgun (WGS) entry which is preliminary data.</text>
</comment>
<reference evidence="2 3" key="2">
    <citation type="submission" date="2017-12" db="EMBL/GenBank/DDBJ databases">
        <title>Genome sequence of Rhizobium sullae HCNT1 isolated from Sulla coronaria nodules and featuring peculiar denitrification phenotypes.</title>
        <authorList>
            <person name="De Diego-Diaz B."/>
            <person name="Treu L."/>
            <person name="Campanaro S."/>
            <person name="Da Silva Duarte V."/>
            <person name="Basaglia M."/>
            <person name="Favaro L."/>
            <person name="Casella S."/>
            <person name="Squartini A."/>
        </authorList>
    </citation>
    <scope>NUCLEOTIDE SEQUENCE [LARGE SCALE GENOMIC DNA]</scope>
    <source>
        <strain evidence="2 3">HCNT1</strain>
    </source>
</reference>
<dbReference type="Pfam" id="PF17194">
    <property type="entry name" value="AbiEi_3_N"/>
    <property type="match status" value="1"/>
</dbReference>